<sequence length="117" mass="13073">MLSHRTVEDTMPIKINLALPVYGAAYKSAEPFDVNSGEVFPSGDMAYRAAAMGQGVAVGDLSVLHEEITRGELVQPFKDMQISDDREAYHLCGRRDCWTDPRIAAFHKWVLDEATWS</sequence>
<dbReference type="Gene3D" id="3.40.190.10">
    <property type="entry name" value="Periplasmic binding protein-like II"/>
    <property type="match status" value="2"/>
</dbReference>
<dbReference type="EMBL" id="MZXV01000056">
    <property type="protein sequence ID" value="PZV35692.1"/>
    <property type="molecule type" value="Genomic_DNA"/>
</dbReference>
<protein>
    <recommendedName>
        <fullName evidence="1">LysR substrate-binding domain-containing protein</fullName>
    </recommendedName>
</protein>
<dbReference type="InterPro" id="IPR005119">
    <property type="entry name" value="LysR_subst-bd"/>
</dbReference>
<feature type="domain" description="LysR substrate-binding" evidence="1">
    <location>
        <begin position="31"/>
        <end position="114"/>
    </location>
</feature>
<dbReference type="SUPFAM" id="SSF53850">
    <property type="entry name" value="Periplasmic binding protein-like II"/>
    <property type="match status" value="1"/>
</dbReference>
<dbReference type="Pfam" id="PF03466">
    <property type="entry name" value="LysR_substrate"/>
    <property type="match status" value="1"/>
</dbReference>
<dbReference type="AlphaFoldDB" id="A0A2W7BY31"/>
<proteinExistence type="predicted"/>
<accession>A0A2W7BY31</accession>
<organism evidence="2 3">
    <name type="scientific">Mesorhizobium kowhaii</name>
    <dbReference type="NCBI Taxonomy" id="1300272"/>
    <lineage>
        <taxon>Bacteria</taxon>
        <taxon>Pseudomonadati</taxon>
        <taxon>Pseudomonadota</taxon>
        <taxon>Alphaproteobacteria</taxon>
        <taxon>Hyphomicrobiales</taxon>
        <taxon>Phyllobacteriaceae</taxon>
        <taxon>Mesorhizobium</taxon>
    </lineage>
</organism>
<keyword evidence="3" id="KW-1185">Reference proteome</keyword>
<evidence type="ECO:0000313" key="2">
    <source>
        <dbReference type="EMBL" id="PZV35692.1"/>
    </source>
</evidence>
<gene>
    <name evidence="2" type="ORF">B5V02_27015</name>
</gene>
<comment type="caution">
    <text evidence="2">The sequence shown here is derived from an EMBL/GenBank/DDBJ whole genome shotgun (WGS) entry which is preliminary data.</text>
</comment>
<evidence type="ECO:0000313" key="3">
    <source>
        <dbReference type="Proteomes" id="UP000248616"/>
    </source>
</evidence>
<name>A0A2W7BY31_9HYPH</name>
<dbReference type="Proteomes" id="UP000248616">
    <property type="component" value="Unassembled WGS sequence"/>
</dbReference>
<evidence type="ECO:0000259" key="1">
    <source>
        <dbReference type="Pfam" id="PF03466"/>
    </source>
</evidence>
<reference evidence="3" key="1">
    <citation type="submission" date="2017-03" db="EMBL/GenBank/DDBJ databases">
        <authorList>
            <person name="Safronova V.I."/>
            <person name="Sazanova A.L."/>
            <person name="Chirak E.R."/>
        </authorList>
    </citation>
    <scope>NUCLEOTIDE SEQUENCE [LARGE SCALE GENOMIC DNA]</scope>
    <source>
        <strain evidence="3">Ach-343</strain>
    </source>
</reference>